<reference evidence="2 3" key="1">
    <citation type="submission" date="2020-10" db="EMBL/GenBank/DDBJ databases">
        <title>Phylogeny of dyella-like bacteria.</title>
        <authorList>
            <person name="Fu J."/>
        </authorList>
    </citation>
    <scope>NUCLEOTIDE SEQUENCE [LARGE SCALE GENOMIC DNA]</scope>
    <source>
        <strain evidence="2 3">DHG40</strain>
    </source>
</reference>
<dbReference type="InterPro" id="IPR001962">
    <property type="entry name" value="Asn_synthase"/>
</dbReference>
<dbReference type="Pfam" id="PF00733">
    <property type="entry name" value="Asn_synthase"/>
    <property type="match status" value="1"/>
</dbReference>
<evidence type="ECO:0000313" key="3">
    <source>
        <dbReference type="Proteomes" id="UP001620409"/>
    </source>
</evidence>
<dbReference type="RefSeq" id="WP_380016383.1">
    <property type="nucleotide sequence ID" value="NZ_JADIKI010000021.1"/>
</dbReference>
<feature type="domain" description="Asparagine synthetase" evidence="1">
    <location>
        <begin position="117"/>
        <end position="404"/>
    </location>
</feature>
<evidence type="ECO:0000313" key="2">
    <source>
        <dbReference type="EMBL" id="MFK2853290.1"/>
    </source>
</evidence>
<proteinExistence type="predicted"/>
<gene>
    <name evidence="2" type="ORF">ISP18_01600</name>
</gene>
<protein>
    <recommendedName>
        <fullName evidence="1">Asparagine synthetase domain-containing protein</fullName>
    </recommendedName>
</protein>
<dbReference type="EMBL" id="JADIKI010000021">
    <property type="protein sequence ID" value="MFK2853290.1"/>
    <property type="molecule type" value="Genomic_DNA"/>
</dbReference>
<dbReference type="Proteomes" id="UP001620409">
    <property type="component" value="Unassembled WGS sequence"/>
</dbReference>
<evidence type="ECO:0000259" key="1">
    <source>
        <dbReference type="Pfam" id="PF00733"/>
    </source>
</evidence>
<dbReference type="InterPro" id="IPR014729">
    <property type="entry name" value="Rossmann-like_a/b/a_fold"/>
</dbReference>
<keyword evidence="3" id="KW-1185">Reference proteome</keyword>
<dbReference type="Gene3D" id="3.40.50.620">
    <property type="entry name" value="HUPs"/>
    <property type="match status" value="1"/>
</dbReference>
<dbReference type="SUPFAM" id="SSF52402">
    <property type="entry name" value="Adenine nucleotide alpha hydrolases-like"/>
    <property type="match status" value="1"/>
</dbReference>
<comment type="caution">
    <text evidence="2">The sequence shown here is derived from an EMBL/GenBank/DDBJ whole genome shotgun (WGS) entry which is preliminary data.</text>
</comment>
<sequence>MTSAMLPKKKHDTFARSHIQLHTAPCQDKVDFSPLDELERGEASLDPVSIADLLRNTFVYPPHSIYRNVKVAASGFDPTQDMHDNPRFHYPFQSALATSRPASDAVDDDDLIRTYHRLLCESVARATAEMHAPWFFQSGGKDSTSTAIALADVRPDTTCLTYLGGKEENEIASARFVAKQLGLRHEALVCDPGRAYDRYIALLPRMPLLTSDFAAVSYADMVTEVGVRRGDGIIDAVGADQYFGTPLHAKERILGWLARGWRLPRSILESRLVSRSFKLCFVLATLQMDRFERYFPGSRFSDADVDALFGWNISAQSRQRLETYRVDIAQVDSAEAERRISMIIVESAHVLKGIYTSKAASLPLALPYCDERLRDWIFHEVPNDRLIGPGGVNKVLMRRYIAQHFQELPYVKAKGCFRFDLRGLAKQRFDQVYAFAEQTRSLLPGAPQWLEAHRDRLNSKYFASKFYLLAVTLPWLLNRMHSVSHSTTRAEERVS</sequence>
<accession>A0ABW8IF55</accession>
<organism evidence="2 3">
    <name type="scientific">Dyella humi</name>
    <dbReference type="NCBI Taxonomy" id="1770547"/>
    <lineage>
        <taxon>Bacteria</taxon>
        <taxon>Pseudomonadati</taxon>
        <taxon>Pseudomonadota</taxon>
        <taxon>Gammaproteobacteria</taxon>
        <taxon>Lysobacterales</taxon>
        <taxon>Rhodanobacteraceae</taxon>
        <taxon>Dyella</taxon>
    </lineage>
</organism>
<name>A0ABW8IF55_9GAMM</name>